<name>A0A813SAI2_9BILA</name>
<proteinExistence type="predicted"/>
<keyword evidence="1" id="KW-0732">Signal</keyword>
<dbReference type="AlphaFoldDB" id="A0A813SAI2"/>
<evidence type="ECO:0000313" key="2">
    <source>
        <dbReference type="EMBL" id="CAF0793483.1"/>
    </source>
</evidence>
<evidence type="ECO:0000313" key="3">
    <source>
        <dbReference type="Proteomes" id="UP000663864"/>
    </source>
</evidence>
<gene>
    <name evidence="2" type="ORF">ZHD862_LOCUS2031</name>
</gene>
<protein>
    <submittedName>
        <fullName evidence="2">Uncharacterized protein</fullName>
    </submittedName>
</protein>
<dbReference type="EMBL" id="CAJNOT010000038">
    <property type="protein sequence ID" value="CAF0793483.1"/>
    <property type="molecule type" value="Genomic_DNA"/>
</dbReference>
<comment type="caution">
    <text evidence="2">The sequence shown here is derived from an EMBL/GenBank/DDBJ whole genome shotgun (WGS) entry which is preliminary data.</text>
</comment>
<sequence length="679" mass="75951">MITNFIVFLALNLFVICTAFSQSPLIQFQAKSSDAVSSMKQVAAMLNVQVPGNWADLMGSPTSSGSHGQANVGDSTLDSAMTNWAIPEQFRNQAVNSVRLLVLAAAEGTYSGQAFSFDVASGASLTTLLVVVTRISSPVDPNLPFAIMYVTINTNAQIKQLFSYWTERVCHKCPKCLWMSRCCCHDEPRSTPRGHTPAELNIVRQKITADQFIWFNQQSLSRSTLEKSIGSNNNIDNQNIVLTNAIENYLSNKTTKAEILASYNDSIITAIQTNLTSLKLSSQAIRFNGIEKQNLPLILKTLSEDYEFDDIYSNPNYSQQLESPQFSYENLFSSETDTENNSLLIKYIWILGQLIDNSTYTINFLSVDITSKTLIKILLLNTTTNSISSHMINKNKQLNIVRTSTLSSNGEFFNEHLLTSITSWQKNTTRIVLNMLRFLGATILVPQRFRMLSSFDTKIIMPKIYRNNANQTESNGVTDKIKALANSVSTVVGTFKEIVETLKTSKSETIERIIRFGFTYFNQKTTILQAIDIPRANANEFVNAVIMDYNLPSKGSFMLGLTYSNDFAWEQIQYVYSPEMNGKYRCLTLFKNGDSITNTASFFIVDIDADWTLAPDLLLITKKKSILGGFYSSSSQSFQERPHVLTIDEAVQLQKFFMLVAIGNMASTLGVNTTIPQIN</sequence>
<feature type="signal peptide" evidence="1">
    <location>
        <begin position="1"/>
        <end position="21"/>
    </location>
</feature>
<organism evidence="2 3">
    <name type="scientific">Rotaria sordida</name>
    <dbReference type="NCBI Taxonomy" id="392033"/>
    <lineage>
        <taxon>Eukaryota</taxon>
        <taxon>Metazoa</taxon>
        <taxon>Spiralia</taxon>
        <taxon>Gnathifera</taxon>
        <taxon>Rotifera</taxon>
        <taxon>Eurotatoria</taxon>
        <taxon>Bdelloidea</taxon>
        <taxon>Philodinida</taxon>
        <taxon>Philodinidae</taxon>
        <taxon>Rotaria</taxon>
    </lineage>
</organism>
<feature type="chain" id="PRO_5032680650" evidence="1">
    <location>
        <begin position="22"/>
        <end position="679"/>
    </location>
</feature>
<evidence type="ECO:0000256" key="1">
    <source>
        <dbReference type="SAM" id="SignalP"/>
    </source>
</evidence>
<accession>A0A813SAI2</accession>
<reference evidence="2" key="1">
    <citation type="submission" date="2021-02" db="EMBL/GenBank/DDBJ databases">
        <authorList>
            <person name="Nowell W R."/>
        </authorList>
    </citation>
    <scope>NUCLEOTIDE SEQUENCE</scope>
</reference>
<dbReference type="Proteomes" id="UP000663864">
    <property type="component" value="Unassembled WGS sequence"/>
</dbReference>